<comment type="similarity">
    <text evidence="1">Belongs to the metallophosphoesterase superfamily. YfcE family.</text>
</comment>
<accession>A0A916NPZ9</accession>
<evidence type="ECO:0000256" key="1">
    <source>
        <dbReference type="RuleBase" id="RU362039"/>
    </source>
</evidence>
<dbReference type="AlphaFoldDB" id="A0A916NPZ9"/>
<dbReference type="GO" id="GO:0016791">
    <property type="term" value="F:phosphatase activity"/>
    <property type="evidence" value="ECO:0007669"/>
    <property type="project" value="TreeGrafter"/>
</dbReference>
<evidence type="ECO:0000313" key="3">
    <source>
        <dbReference type="EMBL" id="CAG7627267.1"/>
    </source>
</evidence>
<dbReference type="EC" id="3.1.4.-" evidence="1"/>
<dbReference type="InterPro" id="IPR011152">
    <property type="entry name" value="Pesterase_MJ0912"/>
</dbReference>
<feature type="domain" description="Calcineurin-like phosphoesterase" evidence="2">
    <location>
        <begin position="1"/>
        <end position="199"/>
    </location>
</feature>
<keyword evidence="1" id="KW-0479">Metal-binding</keyword>
<reference evidence="3" key="1">
    <citation type="submission" date="2021-06" db="EMBL/GenBank/DDBJ databases">
        <authorList>
            <person name="Criscuolo A."/>
        </authorList>
    </citation>
    <scope>NUCLEOTIDE SEQUENCE</scope>
    <source>
        <strain evidence="3">CIP111600</strain>
    </source>
</reference>
<dbReference type="PANTHER" id="PTHR42850">
    <property type="entry name" value="METALLOPHOSPHOESTERASE"/>
    <property type="match status" value="1"/>
</dbReference>
<keyword evidence="4" id="KW-1185">Reference proteome</keyword>
<sequence>MRLAILSDTHGNAVAFEAVVQDLRRQSPDAVVFLGDLAMRGPQPAECADLLRSLNPLVAVKGNHDHYFALYPDASAWVPRNAKEEMNRRQLQYNQQLLSGGEQRWIGHWPSEHMLRAEGIQAELYHASPASLATIIWPWAANDELDALGKDASTQLVLYGHIHHAFMRNAGGRLIVNSGSVGLPFDGDNRASYAIIDVEGRDIAVQIRRIAYDIERVIRIAKDRRMPDTERFEEAVRRAVFTYNVAATKAV</sequence>
<dbReference type="InterPro" id="IPR024654">
    <property type="entry name" value="Calcineurin-like_PHP_lpxH"/>
</dbReference>
<dbReference type="InterPro" id="IPR000979">
    <property type="entry name" value="Phosphodiesterase_MJ0936/Vps29"/>
</dbReference>
<dbReference type="NCBIfam" id="TIGR00040">
    <property type="entry name" value="yfcE"/>
    <property type="match status" value="1"/>
</dbReference>
<evidence type="ECO:0000313" key="4">
    <source>
        <dbReference type="Proteomes" id="UP000693672"/>
    </source>
</evidence>
<dbReference type="PANTHER" id="PTHR42850:SF2">
    <property type="entry name" value="BLL5683 PROTEIN"/>
    <property type="match status" value="1"/>
</dbReference>
<dbReference type="Pfam" id="PF12850">
    <property type="entry name" value="Metallophos_2"/>
    <property type="match status" value="1"/>
</dbReference>
<gene>
    <name evidence="3" type="primary">cpdA_6</name>
    <name evidence="3" type="ORF">PAESOLCIP111_02898</name>
</gene>
<name>A0A916NPZ9_9BACL</name>
<comment type="cofactor">
    <cofactor evidence="1">
        <name>a divalent metal cation</name>
        <dbReference type="ChEBI" id="CHEBI:60240"/>
    </cofactor>
</comment>
<keyword evidence="3" id="KW-0378">Hydrolase</keyword>
<dbReference type="InterPro" id="IPR050126">
    <property type="entry name" value="Ap4A_hydrolase"/>
</dbReference>
<dbReference type="RefSeq" id="WP_218092667.1">
    <property type="nucleotide sequence ID" value="NZ_CAJVAS010000011.1"/>
</dbReference>
<protein>
    <recommendedName>
        <fullName evidence="1">Phosphoesterase</fullName>
        <ecNumber evidence="1">3.1.4.-</ecNumber>
    </recommendedName>
</protein>
<dbReference type="EMBL" id="CAJVAS010000011">
    <property type="protein sequence ID" value="CAG7627267.1"/>
    <property type="molecule type" value="Genomic_DNA"/>
</dbReference>
<comment type="caution">
    <text evidence="3">The sequence shown here is derived from an EMBL/GenBank/DDBJ whole genome shotgun (WGS) entry which is preliminary data.</text>
</comment>
<dbReference type="Proteomes" id="UP000693672">
    <property type="component" value="Unassembled WGS sequence"/>
</dbReference>
<evidence type="ECO:0000259" key="2">
    <source>
        <dbReference type="Pfam" id="PF12850"/>
    </source>
</evidence>
<dbReference type="GO" id="GO:0005737">
    <property type="term" value="C:cytoplasm"/>
    <property type="evidence" value="ECO:0007669"/>
    <property type="project" value="TreeGrafter"/>
</dbReference>
<proteinExistence type="inferred from homology"/>
<dbReference type="PIRSF" id="PIRSF000883">
    <property type="entry name" value="Pesterase_MJ0912"/>
    <property type="match status" value="1"/>
</dbReference>
<dbReference type="GO" id="GO:0046872">
    <property type="term" value="F:metal ion binding"/>
    <property type="evidence" value="ECO:0007669"/>
    <property type="project" value="UniProtKB-KW"/>
</dbReference>
<organism evidence="3 4">
    <name type="scientific">Paenibacillus solanacearum</name>
    <dbReference type="NCBI Taxonomy" id="2048548"/>
    <lineage>
        <taxon>Bacteria</taxon>
        <taxon>Bacillati</taxon>
        <taxon>Bacillota</taxon>
        <taxon>Bacilli</taxon>
        <taxon>Bacillales</taxon>
        <taxon>Paenibacillaceae</taxon>
        <taxon>Paenibacillus</taxon>
    </lineage>
</organism>